<keyword evidence="4" id="KW-1185">Reference proteome</keyword>
<dbReference type="InterPro" id="IPR050798">
    <property type="entry name" value="YhaM_exoribonuc/phosphodiest"/>
</dbReference>
<keyword evidence="1 3" id="KW-0378">Hydrolase</keyword>
<dbReference type="SMART" id="SM00471">
    <property type="entry name" value="HDc"/>
    <property type="match status" value="1"/>
</dbReference>
<dbReference type="PANTHER" id="PTHR37294">
    <property type="entry name" value="3'-5' EXORIBONUCLEASE YHAM"/>
    <property type="match status" value="1"/>
</dbReference>
<dbReference type="InterPro" id="IPR006674">
    <property type="entry name" value="HD_domain"/>
</dbReference>
<evidence type="ECO:0000313" key="3">
    <source>
        <dbReference type="EMBL" id="SBT04805.1"/>
    </source>
</evidence>
<protein>
    <submittedName>
        <fullName evidence="3">Metal dependent phosphohydrolase</fullName>
    </submittedName>
</protein>
<dbReference type="InterPro" id="IPR003607">
    <property type="entry name" value="HD/PDEase_dom"/>
</dbReference>
<accession>A0A1A8XI26</accession>
<name>A0A1A8XI26_9RHOO</name>
<dbReference type="Proteomes" id="UP000199600">
    <property type="component" value="Unassembled WGS sequence"/>
</dbReference>
<evidence type="ECO:0000256" key="1">
    <source>
        <dbReference type="ARBA" id="ARBA00022801"/>
    </source>
</evidence>
<dbReference type="PANTHER" id="PTHR37294:SF1">
    <property type="entry name" value="3'-5' EXORIBONUCLEASE YHAM"/>
    <property type="match status" value="1"/>
</dbReference>
<feature type="domain" description="HD/PDEase" evidence="2">
    <location>
        <begin position="162"/>
        <end position="299"/>
    </location>
</feature>
<dbReference type="Pfam" id="PF01966">
    <property type="entry name" value="HD"/>
    <property type="match status" value="1"/>
</dbReference>
<dbReference type="AlphaFoldDB" id="A0A1A8XI26"/>
<sequence length="329" mass="37007">MPKQFISPPPAGQGLVAERLPSTFRLTAFGHRPLDHKTTECTASLYHDQASLQVAWSCNQPDLRLHIGALVSIRWQGQPTNLDGCIRINRLVLLERPEASLDLFETILPLWVTDRELVKRANALLKPLPLAFKQLFNAIFWDDHRFHRFLVGLSSMAGHHNRRNGNLKHSVEVAEFAMRMVPKDKLVSQPVLTLACLLHDAGKADEYCFNNRRLRFERSTRGSLLGHKHIVVEWIVEAKARHRIPLPETHYLALMHALTAVKGAPAWTGLREPASLEASILSMADRLSGQGDLTESLAPEEDGFGGYHKHLRGRPYVVRNEFSGPTTSP</sequence>
<evidence type="ECO:0000259" key="2">
    <source>
        <dbReference type="SMART" id="SM00471"/>
    </source>
</evidence>
<reference evidence="3 4" key="1">
    <citation type="submission" date="2016-06" db="EMBL/GenBank/DDBJ databases">
        <authorList>
            <person name="Kjaerup R.B."/>
            <person name="Dalgaard T.S."/>
            <person name="Juul-Madsen H.R."/>
        </authorList>
    </citation>
    <scope>NUCLEOTIDE SEQUENCE [LARGE SCALE GENOMIC DNA]</scope>
    <source>
        <strain evidence="3">2</strain>
    </source>
</reference>
<gene>
    <name evidence="3" type="ORF">PROAA_1350030</name>
</gene>
<dbReference type="RefSeq" id="WP_186409934.1">
    <property type="nucleotide sequence ID" value="NZ_FLQY01000041.1"/>
</dbReference>
<dbReference type="GO" id="GO:0031125">
    <property type="term" value="P:rRNA 3'-end processing"/>
    <property type="evidence" value="ECO:0007669"/>
    <property type="project" value="TreeGrafter"/>
</dbReference>
<dbReference type="GO" id="GO:0016787">
    <property type="term" value="F:hydrolase activity"/>
    <property type="evidence" value="ECO:0007669"/>
    <property type="project" value="UniProtKB-KW"/>
</dbReference>
<dbReference type="Gene3D" id="1.10.3210.10">
    <property type="entry name" value="Hypothetical protein af1432"/>
    <property type="match status" value="1"/>
</dbReference>
<dbReference type="CDD" id="cd00077">
    <property type="entry name" value="HDc"/>
    <property type="match status" value="1"/>
</dbReference>
<organism evidence="3 4">
    <name type="scientific">Candidatus Propionivibrio aalborgensis</name>
    <dbReference type="NCBI Taxonomy" id="1860101"/>
    <lineage>
        <taxon>Bacteria</taxon>
        <taxon>Pseudomonadati</taxon>
        <taxon>Pseudomonadota</taxon>
        <taxon>Betaproteobacteria</taxon>
        <taxon>Rhodocyclales</taxon>
        <taxon>Rhodocyclaceae</taxon>
        <taxon>Propionivibrio</taxon>
    </lineage>
</organism>
<dbReference type="EMBL" id="FLQY01000041">
    <property type="protein sequence ID" value="SBT04805.1"/>
    <property type="molecule type" value="Genomic_DNA"/>
</dbReference>
<dbReference type="SUPFAM" id="SSF109604">
    <property type="entry name" value="HD-domain/PDEase-like"/>
    <property type="match status" value="1"/>
</dbReference>
<evidence type="ECO:0000313" key="4">
    <source>
        <dbReference type="Proteomes" id="UP000199600"/>
    </source>
</evidence>
<proteinExistence type="predicted"/>